<evidence type="ECO:0000256" key="12">
    <source>
        <dbReference type="SAM" id="MobiDB-lite"/>
    </source>
</evidence>
<feature type="compositionally biased region" description="Polar residues" evidence="12">
    <location>
        <begin position="23"/>
        <end position="34"/>
    </location>
</feature>
<protein>
    <submittedName>
        <fullName evidence="13">12235_t:CDS:1</fullName>
    </submittedName>
</protein>
<name>A0A9N9HVT8_9GLOM</name>
<evidence type="ECO:0000256" key="7">
    <source>
        <dbReference type="ARBA" id="ARBA00022989"/>
    </source>
</evidence>
<proteinExistence type="inferred from homology"/>
<dbReference type="Proteomes" id="UP000789508">
    <property type="component" value="Unassembled WGS sequence"/>
</dbReference>
<dbReference type="GO" id="GO:0006886">
    <property type="term" value="P:intracellular protein transport"/>
    <property type="evidence" value="ECO:0007669"/>
    <property type="project" value="InterPro"/>
</dbReference>
<reference evidence="13" key="1">
    <citation type="submission" date="2021-06" db="EMBL/GenBank/DDBJ databases">
        <authorList>
            <person name="Kallberg Y."/>
            <person name="Tangrot J."/>
            <person name="Rosling A."/>
        </authorList>
    </citation>
    <scope>NUCLEOTIDE SEQUENCE</scope>
    <source>
        <strain evidence="13">FL130A</strain>
    </source>
</reference>
<accession>A0A9N9HVT8</accession>
<feature type="non-terminal residue" evidence="13">
    <location>
        <position position="116"/>
    </location>
</feature>
<keyword evidence="9" id="KW-0496">Mitochondrion</keyword>
<dbReference type="EMBL" id="CAJVPS010021526">
    <property type="protein sequence ID" value="CAG8707815.1"/>
    <property type="molecule type" value="Genomic_DNA"/>
</dbReference>
<dbReference type="AlphaFoldDB" id="A0A9N9HVT8"/>
<keyword evidence="6" id="KW-0653">Protein transport</keyword>
<keyword evidence="3" id="KW-0813">Transport</keyword>
<dbReference type="PANTHER" id="PTHR12504">
    <property type="entry name" value="MITOCHONDRIAL IMPORT RECEPTOR SUBUNIT TOM22"/>
    <property type="match status" value="1"/>
</dbReference>
<keyword evidence="14" id="KW-1185">Reference proteome</keyword>
<evidence type="ECO:0000256" key="9">
    <source>
        <dbReference type="ARBA" id="ARBA00023128"/>
    </source>
</evidence>
<feature type="region of interest" description="Disordered" evidence="12">
    <location>
        <begin position="1"/>
        <end position="34"/>
    </location>
</feature>
<comment type="subcellular location">
    <subcellularLocation>
        <location evidence="1">Mitochondrion outer membrane</location>
        <topology evidence="1">Single-pass membrane protein</topology>
    </subcellularLocation>
</comment>
<dbReference type="GO" id="GO:0005741">
    <property type="term" value="C:mitochondrial outer membrane"/>
    <property type="evidence" value="ECO:0007669"/>
    <property type="project" value="UniProtKB-SubCell"/>
</dbReference>
<keyword evidence="11" id="KW-0675">Receptor</keyword>
<evidence type="ECO:0000256" key="8">
    <source>
        <dbReference type="ARBA" id="ARBA00023010"/>
    </source>
</evidence>
<evidence type="ECO:0000256" key="4">
    <source>
        <dbReference type="ARBA" id="ARBA00022692"/>
    </source>
</evidence>
<evidence type="ECO:0000256" key="2">
    <source>
        <dbReference type="ARBA" id="ARBA00009874"/>
    </source>
</evidence>
<evidence type="ECO:0000256" key="10">
    <source>
        <dbReference type="ARBA" id="ARBA00023136"/>
    </source>
</evidence>
<comment type="caution">
    <text evidence="13">The sequence shown here is derived from an EMBL/GenBank/DDBJ whole genome shotgun (WGS) entry which is preliminary data.</text>
</comment>
<keyword evidence="10" id="KW-0472">Membrane</keyword>
<dbReference type="InterPro" id="IPR005683">
    <property type="entry name" value="Tom22"/>
</dbReference>
<feature type="compositionally biased region" description="Acidic residues" evidence="12">
    <location>
        <begin position="7"/>
        <end position="22"/>
    </location>
</feature>
<evidence type="ECO:0000313" key="13">
    <source>
        <dbReference type="EMBL" id="CAG8707815.1"/>
    </source>
</evidence>
<keyword evidence="5" id="KW-1000">Mitochondrion outer membrane</keyword>
<dbReference type="PANTHER" id="PTHR12504:SF0">
    <property type="entry name" value="MITOCHONDRIAL IMPORT RECEPTOR SUBUNIT TOM22 HOMOLOG"/>
    <property type="match status" value="1"/>
</dbReference>
<organism evidence="13 14">
    <name type="scientific">Ambispora leptoticha</name>
    <dbReference type="NCBI Taxonomy" id="144679"/>
    <lineage>
        <taxon>Eukaryota</taxon>
        <taxon>Fungi</taxon>
        <taxon>Fungi incertae sedis</taxon>
        <taxon>Mucoromycota</taxon>
        <taxon>Glomeromycotina</taxon>
        <taxon>Glomeromycetes</taxon>
        <taxon>Archaeosporales</taxon>
        <taxon>Ambisporaceae</taxon>
        <taxon>Ambispora</taxon>
    </lineage>
</organism>
<evidence type="ECO:0000256" key="1">
    <source>
        <dbReference type="ARBA" id="ARBA00004572"/>
    </source>
</evidence>
<dbReference type="CDD" id="cd22884">
    <property type="entry name" value="TOM22"/>
    <property type="match status" value="1"/>
</dbReference>
<comment type="similarity">
    <text evidence="2">Belongs to the Tom22 family.</text>
</comment>
<evidence type="ECO:0000313" key="14">
    <source>
        <dbReference type="Proteomes" id="UP000789508"/>
    </source>
</evidence>
<sequence length="116" mass="13269">MVKLEEIHDEDALHDDEEEISDNDSTYSTDSAASNDYEESIIERIWALRDIIPQETRESISTNVSRVWNFGWRGANFVGNTLWVLTTTALLLVMPLALEIEREAAIVQMENEQKAL</sequence>
<keyword evidence="8" id="KW-0811">Translocation</keyword>
<evidence type="ECO:0000256" key="6">
    <source>
        <dbReference type="ARBA" id="ARBA00022927"/>
    </source>
</evidence>
<gene>
    <name evidence="13" type="ORF">ALEPTO_LOCUS11800</name>
</gene>
<evidence type="ECO:0000256" key="3">
    <source>
        <dbReference type="ARBA" id="ARBA00022448"/>
    </source>
</evidence>
<dbReference type="OrthoDB" id="10016939at2759"/>
<evidence type="ECO:0000256" key="11">
    <source>
        <dbReference type="ARBA" id="ARBA00023170"/>
    </source>
</evidence>
<evidence type="ECO:0000256" key="5">
    <source>
        <dbReference type="ARBA" id="ARBA00022787"/>
    </source>
</evidence>
<dbReference type="Pfam" id="PF04281">
    <property type="entry name" value="Tom22"/>
    <property type="match status" value="1"/>
</dbReference>
<keyword evidence="4" id="KW-0812">Transmembrane</keyword>
<keyword evidence="7" id="KW-1133">Transmembrane helix</keyword>